<accession>A0A0B2AKK0</accession>
<comment type="caution">
    <text evidence="11">The sequence shown here is derived from an EMBL/GenBank/DDBJ whole genome shotgun (WGS) entry which is preliminary data.</text>
</comment>
<keyword evidence="4 10" id="KW-1133">Transmembrane helix</keyword>
<keyword evidence="10" id="KW-0813">Transport</keyword>
<evidence type="ECO:0000313" key="11">
    <source>
        <dbReference type="EMBL" id="KHL03891.1"/>
    </source>
</evidence>
<dbReference type="NCBIfam" id="TIGR00494">
    <property type="entry name" value="crcB"/>
    <property type="match status" value="1"/>
</dbReference>
<dbReference type="PANTHER" id="PTHR28259">
    <property type="entry name" value="FLUORIDE EXPORT PROTEIN 1-RELATED"/>
    <property type="match status" value="1"/>
</dbReference>
<evidence type="ECO:0000256" key="1">
    <source>
        <dbReference type="ARBA" id="ARBA00004651"/>
    </source>
</evidence>
<keyword evidence="12" id="KW-1185">Reference proteome</keyword>
<dbReference type="GO" id="GO:0140114">
    <property type="term" value="P:cellular detoxification of fluoride"/>
    <property type="evidence" value="ECO:0007669"/>
    <property type="project" value="UniProtKB-UniRule"/>
</dbReference>
<evidence type="ECO:0000256" key="7">
    <source>
        <dbReference type="ARBA" id="ARBA00035120"/>
    </source>
</evidence>
<comment type="similarity">
    <text evidence="7 10">Belongs to the fluoride channel Fluc/FEX (TC 1.A.43) family.</text>
</comment>
<dbReference type="GO" id="GO:0062054">
    <property type="term" value="F:fluoride channel activity"/>
    <property type="evidence" value="ECO:0007669"/>
    <property type="project" value="UniProtKB-UniRule"/>
</dbReference>
<keyword evidence="10" id="KW-0915">Sodium</keyword>
<comment type="catalytic activity">
    <reaction evidence="8">
        <text>fluoride(in) = fluoride(out)</text>
        <dbReference type="Rhea" id="RHEA:76159"/>
        <dbReference type="ChEBI" id="CHEBI:17051"/>
    </reaction>
    <physiologicalReaction direction="left-to-right" evidence="8">
        <dbReference type="Rhea" id="RHEA:76160"/>
    </physiologicalReaction>
</comment>
<keyword evidence="10" id="KW-0406">Ion transport</keyword>
<sequence>MHLDPRYILLVAVGGIPGALARYGLGLALPAPGGWPLPTLVINLVGAFILGLLLEALARRGPDHGPRRTLRLLVGTGFCGAFTTYSTFAVESVRLFTAGRLADGVLYDAATLLGGLVASFLGIWVAASRSTRRGPR</sequence>
<keyword evidence="6 10" id="KW-0407">Ion channel</keyword>
<keyword evidence="5 10" id="KW-0472">Membrane</keyword>
<dbReference type="GO" id="GO:0046872">
    <property type="term" value="F:metal ion binding"/>
    <property type="evidence" value="ECO:0007669"/>
    <property type="project" value="UniProtKB-KW"/>
</dbReference>
<evidence type="ECO:0000313" key="12">
    <source>
        <dbReference type="Proteomes" id="UP000030982"/>
    </source>
</evidence>
<dbReference type="EMBL" id="JTDL01000091">
    <property type="protein sequence ID" value="KHL03891.1"/>
    <property type="molecule type" value="Genomic_DNA"/>
</dbReference>
<comment type="function">
    <text evidence="9 10">Fluoride-specific ion channel. Important for reducing fluoride concentration in the cell, thus reducing its toxicity.</text>
</comment>
<feature type="binding site" evidence="10">
    <location>
        <position position="80"/>
    </location>
    <ligand>
        <name>Na(+)</name>
        <dbReference type="ChEBI" id="CHEBI:29101"/>
        <note>structural</note>
    </ligand>
</feature>
<evidence type="ECO:0000256" key="4">
    <source>
        <dbReference type="ARBA" id="ARBA00022989"/>
    </source>
</evidence>
<name>A0A0B2AKK0_9MICC</name>
<feature type="binding site" evidence="10">
    <location>
        <position position="83"/>
    </location>
    <ligand>
        <name>Na(+)</name>
        <dbReference type="ChEBI" id="CHEBI:29101"/>
        <note>structural</note>
    </ligand>
</feature>
<keyword evidence="2 10" id="KW-1003">Cell membrane</keyword>
<comment type="subcellular location">
    <subcellularLocation>
        <location evidence="1 10">Cell membrane</location>
        <topology evidence="1 10">Multi-pass membrane protein</topology>
    </subcellularLocation>
</comment>
<comment type="activity regulation">
    <text evidence="10">Na(+) is not transported, but it plays an essential structural role and its presence is essential for fluoride channel function.</text>
</comment>
<evidence type="ECO:0000256" key="6">
    <source>
        <dbReference type="ARBA" id="ARBA00023303"/>
    </source>
</evidence>
<dbReference type="HAMAP" id="MF_00454">
    <property type="entry name" value="FluC"/>
    <property type="match status" value="1"/>
</dbReference>
<feature type="transmembrane region" description="Helical" evidence="10">
    <location>
        <begin position="70"/>
        <end position="89"/>
    </location>
</feature>
<evidence type="ECO:0000256" key="8">
    <source>
        <dbReference type="ARBA" id="ARBA00035585"/>
    </source>
</evidence>
<gene>
    <name evidence="10" type="primary">fluC</name>
    <name evidence="10" type="synonym">crcB</name>
    <name evidence="11" type="ORF">LK10_08255</name>
</gene>
<dbReference type="InterPro" id="IPR003691">
    <property type="entry name" value="FluC"/>
</dbReference>
<evidence type="ECO:0000256" key="5">
    <source>
        <dbReference type="ARBA" id="ARBA00023136"/>
    </source>
</evidence>
<proteinExistence type="inferred from homology"/>
<dbReference type="PANTHER" id="PTHR28259:SF1">
    <property type="entry name" value="FLUORIDE EXPORT PROTEIN 1-RELATED"/>
    <property type="match status" value="1"/>
</dbReference>
<evidence type="ECO:0000256" key="3">
    <source>
        <dbReference type="ARBA" id="ARBA00022692"/>
    </source>
</evidence>
<keyword evidence="3 10" id="KW-0812">Transmembrane</keyword>
<dbReference type="GO" id="GO:0005886">
    <property type="term" value="C:plasma membrane"/>
    <property type="evidence" value="ECO:0007669"/>
    <property type="project" value="UniProtKB-SubCell"/>
</dbReference>
<evidence type="ECO:0000256" key="9">
    <source>
        <dbReference type="ARBA" id="ARBA00049940"/>
    </source>
</evidence>
<reference evidence="11 12" key="1">
    <citation type="submission" date="2014-09" db="EMBL/GenBank/DDBJ databases">
        <title>Genome sequence of Sinomonas sp. MUSC 117.</title>
        <authorList>
            <person name="Lee L.-H."/>
        </authorList>
    </citation>
    <scope>NUCLEOTIDE SEQUENCE [LARGE SCALE GENOMIC DNA]</scope>
    <source>
        <strain evidence="11 12">MUSC 117</strain>
    </source>
</reference>
<organism evidence="11 12">
    <name type="scientific">Sinomonas humi</name>
    <dbReference type="NCBI Taxonomy" id="1338436"/>
    <lineage>
        <taxon>Bacteria</taxon>
        <taxon>Bacillati</taxon>
        <taxon>Actinomycetota</taxon>
        <taxon>Actinomycetes</taxon>
        <taxon>Micrococcales</taxon>
        <taxon>Micrococcaceae</taxon>
        <taxon>Sinomonas</taxon>
    </lineage>
</organism>
<evidence type="ECO:0000256" key="10">
    <source>
        <dbReference type="HAMAP-Rule" id="MF_00454"/>
    </source>
</evidence>
<feature type="transmembrane region" description="Helical" evidence="10">
    <location>
        <begin position="109"/>
        <end position="127"/>
    </location>
</feature>
<feature type="transmembrane region" description="Helical" evidence="10">
    <location>
        <begin position="37"/>
        <end position="58"/>
    </location>
</feature>
<dbReference type="Proteomes" id="UP000030982">
    <property type="component" value="Unassembled WGS sequence"/>
</dbReference>
<dbReference type="AlphaFoldDB" id="A0A0B2AKK0"/>
<feature type="transmembrane region" description="Helical" evidence="10">
    <location>
        <begin position="7"/>
        <end position="25"/>
    </location>
</feature>
<evidence type="ECO:0000256" key="2">
    <source>
        <dbReference type="ARBA" id="ARBA00022475"/>
    </source>
</evidence>
<dbReference type="Pfam" id="PF02537">
    <property type="entry name" value="CRCB"/>
    <property type="match status" value="1"/>
</dbReference>
<protein>
    <recommendedName>
        <fullName evidence="10">Fluoride-specific ion channel FluC</fullName>
    </recommendedName>
</protein>
<keyword evidence="10" id="KW-0479">Metal-binding</keyword>